<proteinExistence type="predicted"/>
<dbReference type="RefSeq" id="WP_045277172.1">
    <property type="nucleotide sequence ID" value="NZ_BAAAUP010000002.1"/>
</dbReference>
<gene>
    <name evidence="1" type="ORF">RS81_03284</name>
</gene>
<comment type="caution">
    <text evidence="1">The sequence shown here is derived from an EMBL/GenBank/DDBJ whole genome shotgun (WGS) entry which is preliminary data.</text>
</comment>
<dbReference type="PATRIC" id="fig|92835.4.peg.3315"/>
<dbReference type="SUPFAM" id="SSF46785">
    <property type="entry name" value="Winged helix' DNA-binding domain"/>
    <property type="match status" value="1"/>
</dbReference>
<reference evidence="1 2" key="1">
    <citation type="submission" date="2015-02" db="EMBL/GenBank/DDBJ databases">
        <title>Draft genome sequences of ten Microbacterium spp. with emphasis on heavy metal contaminated environments.</title>
        <authorList>
            <person name="Corretto E."/>
        </authorList>
    </citation>
    <scope>NUCLEOTIDE SEQUENCE [LARGE SCALE GENOMIC DNA]</scope>
    <source>
        <strain evidence="1 2">DSM 12510</strain>
    </source>
</reference>
<accession>A0A0M2GVI5</accession>
<dbReference type="InterPro" id="IPR036390">
    <property type="entry name" value="WH_DNA-bd_sf"/>
</dbReference>
<dbReference type="OrthoDB" id="9784339at2"/>
<evidence type="ECO:0000313" key="1">
    <source>
        <dbReference type="EMBL" id="KJL37527.1"/>
    </source>
</evidence>
<dbReference type="EMBL" id="JYIZ01000057">
    <property type="protein sequence ID" value="KJL37527.1"/>
    <property type="molecule type" value="Genomic_DNA"/>
</dbReference>
<dbReference type="STRING" id="92835.RS81_03284"/>
<dbReference type="InterPro" id="IPR036388">
    <property type="entry name" value="WH-like_DNA-bd_sf"/>
</dbReference>
<name>A0A0M2GVI5_9MICO</name>
<dbReference type="Proteomes" id="UP000033956">
    <property type="component" value="Unassembled WGS sequence"/>
</dbReference>
<protein>
    <submittedName>
        <fullName evidence="1">Uncharacterized protein</fullName>
    </submittedName>
</protein>
<evidence type="ECO:0000313" key="2">
    <source>
        <dbReference type="Proteomes" id="UP000033956"/>
    </source>
</evidence>
<dbReference type="Gene3D" id="1.10.10.10">
    <property type="entry name" value="Winged helix-like DNA-binding domain superfamily/Winged helix DNA-binding domain"/>
    <property type="match status" value="1"/>
</dbReference>
<dbReference type="AlphaFoldDB" id="A0A0M2GVI5"/>
<organism evidence="1 2">
    <name type="scientific">Microbacterium terrae</name>
    <dbReference type="NCBI Taxonomy" id="69369"/>
    <lineage>
        <taxon>Bacteria</taxon>
        <taxon>Bacillati</taxon>
        <taxon>Actinomycetota</taxon>
        <taxon>Actinomycetes</taxon>
        <taxon>Micrococcales</taxon>
        <taxon>Microbacteriaceae</taxon>
        <taxon>Microbacterium</taxon>
    </lineage>
</organism>
<sequence length="116" mass="12942">MNNRREIAVEDSDDERSLAVLLGIASAKLDIVERLVRGPATISELAVACGYTRHGVEPHLVALENIGLVSSEIVRVPGVCRPTRRYVIDATRLEEIRWALHDVLDFTDQHSQRQTA</sequence>
<keyword evidence="2" id="KW-1185">Reference proteome</keyword>